<dbReference type="OrthoDB" id="5599163at2759"/>
<organism evidence="1 2">
    <name type="scientific">Paxillus involutus ATCC 200175</name>
    <dbReference type="NCBI Taxonomy" id="664439"/>
    <lineage>
        <taxon>Eukaryota</taxon>
        <taxon>Fungi</taxon>
        <taxon>Dikarya</taxon>
        <taxon>Basidiomycota</taxon>
        <taxon>Agaricomycotina</taxon>
        <taxon>Agaricomycetes</taxon>
        <taxon>Agaricomycetidae</taxon>
        <taxon>Boletales</taxon>
        <taxon>Paxilineae</taxon>
        <taxon>Paxillaceae</taxon>
        <taxon>Paxillus</taxon>
    </lineage>
</organism>
<dbReference type="Proteomes" id="UP000053647">
    <property type="component" value="Unassembled WGS sequence"/>
</dbReference>
<dbReference type="AlphaFoldDB" id="A0A0C9TA39"/>
<sequence>MTYEEVNSTPTLFSTSQEEDVQDRAYCFKVYKPVDYKVKSVPGIFPQETAVVCQFPCGPLESLPPLTLHPSSFISSKKVTKHHIDEIQVNKQGFLWPEEEKLFQHILLLNEESLAFEDVDRGTFKESYFSLYIIPTVPHIPWQYKNILIPPGLMN</sequence>
<dbReference type="HOGENOM" id="CLU_092523_0_1_1"/>
<protein>
    <submittedName>
        <fullName evidence="1">Uncharacterized protein</fullName>
    </submittedName>
</protein>
<proteinExistence type="predicted"/>
<dbReference type="EMBL" id="KN819363">
    <property type="protein sequence ID" value="KIJ12510.1"/>
    <property type="molecule type" value="Genomic_DNA"/>
</dbReference>
<gene>
    <name evidence="1" type="ORF">PAXINDRAFT_82849</name>
</gene>
<keyword evidence="2" id="KW-1185">Reference proteome</keyword>
<name>A0A0C9TA39_PAXIN</name>
<evidence type="ECO:0000313" key="2">
    <source>
        <dbReference type="Proteomes" id="UP000053647"/>
    </source>
</evidence>
<reference evidence="2" key="2">
    <citation type="submission" date="2015-01" db="EMBL/GenBank/DDBJ databases">
        <title>Evolutionary Origins and Diversification of the Mycorrhizal Mutualists.</title>
        <authorList>
            <consortium name="DOE Joint Genome Institute"/>
            <consortium name="Mycorrhizal Genomics Consortium"/>
            <person name="Kohler A."/>
            <person name="Kuo A."/>
            <person name="Nagy L.G."/>
            <person name="Floudas D."/>
            <person name="Copeland A."/>
            <person name="Barry K.W."/>
            <person name="Cichocki N."/>
            <person name="Veneault-Fourrey C."/>
            <person name="LaButti K."/>
            <person name="Lindquist E.A."/>
            <person name="Lipzen A."/>
            <person name="Lundell T."/>
            <person name="Morin E."/>
            <person name="Murat C."/>
            <person name="Riley R."/>
            <person name="Ohm R."/>
            <person name="Sun H."/>
            <person name="Tunlid A."/>
            <person name="Henrissat B."/>
            <person name="Grigoriev I.V."/>
            <person name="Hibbett D.S."/>
            <person name="Martin F."/>
        </authorList>
    </citation>
    <scope>NUCLEOTIDE SEQUENCE [LARGE SCALE GENOMIC DNA]</scope>
    <source>
        <strain evidence="2">ATCC 200175</strain>
    </source>
</reference>
<evidence type="ECO:0000313" key="1">
    <source>
        <dbReference type="EMBL" id="KIJ12510.1"/>
    </source>
</evidence>
<accession>A0A0C9TA39</accession>
<reference evidence="1 2" key="1">
    <citation type="submission" date="2014-06" db="EMBL/GenBank/DDBJ databases">
        <authorList>
            <consortium name="DOE Joint Genome Institute"/>
            <person name="Kuo A."/>
            <person name="Kohler A."/>
            <person name="Nagy L.G."/>
            <person name="Floudas D."/>
            <person name="Copeland A."/>
            <person name="Barry K.W."/>
            <person name="Cichocki N."/>
            <person name="Veneault-Fourrey C."/>
            <person name="LaButti K."/>
            <person name="Lindquist E.A."/>
            <person name="Lipzen A."/>
            <person name="Lundell T."/>
            <person name="Morin E."/>
            <person name="Murat C."/>
            <person name="Sun H."/>
            <person name="Tunlid A."/>
            <person name="Henrissat B."/>
            <person name="Grigoriev I.V."/>
            <person name="Hibbett D.S."/>
            <person name="Martin F."/>
            <person name="Nordberg H.P."/>
            <person name="Cantor M.N."/>
            <person name="Hua S.X."/>
        </authorList>
    </citation>
    <scope>NUCLEOTIDE SEQUENCE [LARGE SCALE GENOMIC DNA]</scope>
    <source>
        <strain evidence="1 2">ATCC 200175</strain>
    </source>
</reference>